<dbReference type="RefSeq" id="XP_038828876.1">
    <property type="nucleotide sequence ID" value="XM_038972948.1"/>
</dbReference>
<evidence type="ECO:0000256" key="17">
    <source>
        <dbReference type="ARBA" id="ARBA00048530"/>
    </source>
</evidence>
<dbReference type="InterPro" id="IPR011527">
    <property type="entry name" value="ABC1_TM_dom"/>
</dbReference>
<comment type="function">
    <text evidence="28">Broad substrate specificity ATP-dependent transporter of the ATP-binding cassette (ABC) family that catalyzes the transport of long-chain fatty acids (LCFA)-CoA, dicarboxylic acids-CoA, long-branched-chain fatty acids-CoA and bile acids from the cytosol to the peroxisome lumen for beta-oxydation. Has fatty acyl-CoA thioesterase and ATPase activities. Probably hydrolyzes fatty acyl-CoAs into free fatty acids prior to their ATP-dependent transport into peroxisomes. Thus, play a role in regulation of LCFAs and energy metabolism namely, in the degradation and biosynthesis of fatty acids by beta-oxidation.</text>
</comment>
<evidence type="ECO:0000256" key="25">
    <source>
        <dbReference type="ARBA" id="ARBA00052595"/>
    </source>
</evidence>
<dbReference type="Pfam" id="PF00005">
    <property type="entry name" value="ABC_tran"/>
    <property type="match status" value="1"/>
</dbReference>
<dbReference type="InterPro" id="IPR036640">
    <property type="entry name" value="ABC1_TM_sf"/>
</dbReference>
<evidence type="ECO:0000256" key="3">
    <source>
        <dbReference type="ARBA" id="ARBA00022448"/>
    </source>
</evidence>
<evidence type="ECO:0000256" key="20">
    <source>
        <dbReference type="ARBA" id="ARBA00051656"/>
    </source>
</evidence>
<proteinExistence type="inferred from homology"/>
<protein>
    <recommendedName>
        <fullName evidence="30">ATP-binding cassette sub-family D member 3</fullName>
    </recommendedName>
    <alternativeName>
        <fullName evidence="31">70 kDa peroxisomal membrane protein</fullName>
    </alternativeName>
</protein>
<dbReference type="PANTHER" id="PTHR11384">
    <property type="entry name" value="ATP-BINDING CASSETTE, SUB-FAMILY D MEMBER"/>
    <property type="match status" value="1"/>
</dbReference>
<reference evidence="35" key="1">
    <citation type="submission" date="2025-08" db="UniProtKB">
        <authorList>
            <consortium name="RefSeq"/>
        </authorList>
    </citation>
    <scope>IDENTIFICATION</scope>
    <source>
        <tissue evidence="35">White muscle</tissue>
    </source>
</reference>
<evidence type="ECO:0000256" key="8">
    <source>
        <dbReference type="ARBA" id="ARBA00022840"/>
    </source>
</evidence>
<comment type="catalytic activity">
    <reaction evidence="21">
        <text>(4Z,7Z,10Z,13Z,16Z,19Z)-docosahexaenoate(in) + ATP + H2O = (4Z,7Z,10Z,13Z,16Z,19Z)-docosahexaenoate(out) + ADP + phosphate + H(+)</text>
        <dbReference type="Rhea" id="RHEA:67704"/>
        <dbReference type="ChEBI" id="CHEBI:15377"/>
        <dbReference type="ChEBI" id="CHEBI:15378"/>
        <dbReference type="ChEBI" id="CHEBI:30616"/>
        <dbReference type="ChEBI" id="CHEBI:43474"/>
        <dbReference type="ChEBI" id="CHEBI:77016"/>
        <dbReference type="ChEBI" id="CHEBI:456216"/>
    </reaction>
</comment>
<dbReference type="InterPro" id="IPR050835">
    <property type="entry name" value="ABC_transporter_sub-D"/>
</dbReference>
<evidence type="ECO:0000256" key="26">
    <source>
        <dbReference type="ARBA" id="ARBA00052950"/>
    </source>
</evidence>
<comment type="catalytic activity">
    <reaction evidence="19">
        <text>a long-chain fatty acyl-CoA + H2O = a long-chain fatty acid + CoA + H(+)</text>
        <dbReference type="Rhea" id="RHEA:67680"/>
        <dbReference type="ChEBI" id="CHEBI:15377"/>
        <dbReference type="ChEBI" id="CHEBI:15378"/>
        <dbReference type="ChEBI" id="CHEBI:57287"/>
        <dbReference type="ChEBI" id="CHEBI:57560"/>
        <dbReference type="ChEBI" id="CHEBI:83139"/>
    </reaction>
    <physiologicalReaction direction="left-to-right" evidence="19">
        <dbReference type="Rhea" id="RHEA:67681"/>
    </physiologicalReaction>
</comment>
<evidence type="ECO:0000256" key="16">
    <source>
        <dbReference type="ARBA" id="ARBA00024544"/>
    </source>
</evidence>
<comment type="catalytic activity">
    <reaction evidence="18">
        <text>(5Z,8Z,11Z,14Z,17Z)-eicosapentaenoyl-CoA + H2O = (5Z,8Z,11Z,14Z,17Z)-eicosapentaenoate + CoA + H(+)</text>
        <dbReference type="Rhea" id="RHEA:67712"/>
        <dbReference type="ChEBI" id="CHEBI:15377"/>
        <dbReference type="ChEBI" id="CHEBI:15378"/>
        <dbReference type="ChEBI" id="CHEBI:57287"/>
        <dbReference type="ChEBI" id="CHEBI:58562"/>
        <dbReference type="ChEBI" id="CHEBI:73862"/>
    </reaction>
    <physiologicalReaction direction="left-to-right" evidence="18">
        <dbReference type="Rhea" id="RHEA:67713"/>
    </physiologicalReaction>
</comment>
<evidence type="ECO:0000256" key="28">
    <source>
        <dbReference type="ARBA" id="ARBA00053192"/>
    </source>
</evidence>
<dbReference type="PANTHER" id="PTHR11384:SF62">
    <property type="entry name" value="ATP-BINDING CASSETTE SUB-FAMILY D MEMBER 3"/>
    <property type="match status" value="1"/>
</dbReference>
<evidence type="ECO:0000256" key="4">
    <source>
        <dbReference type="ARBA" id="ARBA00022553"/>
    </source>
</evidence>
<dbReference type="GO" id="GO:0005324">
    <property type="term" value="F:long-chain fatty acid transmembrane transporter activity"/>
    <property type="evidence" value="ECO:0007669"/>
    <property type="project" value="InterPro"/>
</dbReference>
<comment type="catalytic activity">
    <reaction evidence="25">
        <text>2,6,10,14-tetramethylpentadecanoate(in) + ATP + H2O = 2,6,10,14-tetramethylpentadecanoate(out) + ADP + phosphate + H(+)</text>
        <dbReference type="Rhea" id="RHEA:67688"/>
        <dbReference type="ChEBI" id="CHEBI:15377"/>
        <dbReference type="ChEBI" id="CHEBI:15378"/>
        <dbReference type="ChEBI" id="CHEBI:30616"/>
        <dbReference type="ChEBI" id="CHEBI:43474"/>
        <dbReference type="ChEBI" id="CHEBI:77268"/>
        <dbReference type="ChEBI" id="CHEBI:456216"/>
    </reaction>
    <physiologicalReaction direction="left-to-right" evidence="25">
        <dbReference type="Rhea" id="RHEA:67689"/>
    </physiologicalReaction>
</comment>
<dbReference type="SUPFAM" id="SSF90123">
    <property type="entry name" value="ABC transporter transmembrane region"/>
    <property type="match status" value="1"/>
</dbReference>
<evidence type="ECO:0000256" key="22">
    <source>
        <dbReference type="ARBA" id="ARBA00052292"/>
    </source>
</evidence>
<evidence type="ECO:0000256" key="12">
    <source>
        <dbReference type="ARBA" id="ARBA00022990"/>
    </source>
</evidence>
<feature type="domain" description="ABC transmembrane type-1" evidence="33">
    <location>
        <begin position="157"/>
        <end position="322"/>
    </location>
</feature>
<dbReference type="PROSITE" id="PS50893">
    <property type="entry name" value="ABC_TRANSPORTER_2"/>
    <property type="match status" value="1"/>
</dbReference>
<evidence type="ECO:0000256" key="1">
    <source>
        <dbReference type="ARBA" id="ARBA00004585"/>
    </source>
</evidence>
<dbReference type="GO" id="GO:0007031">
    <property type="term" value="P:peroxisome organization"/>
    <property type="evidence" value="ECO:0007669"/>
    <property type="project" value="TreeGrafter"/>
</dbReference>
<comment type="subcellular location">
    <subcellularLocation>
        <location evidence="1">Peroxisome membrane</location>
        <topology evidence="1">Multi-pass membrane protein</topology>
    </subcellularLocation>
</comment>
<dbReference type="GO" id="GO:0005778">
    <property type="term" value="C:peroxisomal membrane"/>
    <property type="evidence" value="ECO:0007669"/>
    <property type="project" value="UniProtKB-SubCell"/>
</dbReference>
<keyword evidence="3" id="KW-0813">Transport</keyword>
<evidence type="ECO:0000256" key="24">
    <source>
        <dbReference type="ARBA" id="ARBA00052445"/>
    </source>
</evidence>
<dbReference type="SUPFAM" id="SSF52540">
    <property type="entry name" value="P-loop containing nucleoside triphosphate hydrolases"/>
    <property type="match status" value="1"/>
</dbReference>
<evidence type="ECO:0000256" key="21">
    <source>
        <dbReference type="ARBA" id="ARBA00051780"/>
    </source>
</evidence>
<feature type="domain" description="ABC transporter" evidence="32">
    <location>
        <begin position="435"/>
        <end position="660"/>
    </location>
</feature>
<keyword evidence="4" id="KW-0597">Phosphoprotein</keyword>
<name>A0A8U0PQN9_SALNM</name>
<keyword evidence="34" id="KW-1185">Reference proteome</keyword>
<dbReference type="Pfam" id="PF06472">
    <property type="entry name" value="ABC_membrane_2"/>
    <property type="match status" value="1"/>
</dbReference>
<evidence type="ECO:0000256" key="5">
    <source>
        <dbReference type="ARBA" id="ARBA00022692"/>
    </source>
</evidence>
<evidence type="ECO:0000313" key="35">
    <source>
        <dbReference type="RefSeq" id="XP_038828876.1"/>
    </source>
</evidence>
<keyword evidence="5" id="KW-0812">Transmembrane</keyword>
<dbReference type="GO" id="GO:0016887">
    <property type="term" value="F:ATP hydrolysis activity"/>
    <property type="evidence" value="ECO:0007669"/>
    <property type="project" value="InterPro"/>
</dbReference>
<dbReference type="FunFam" id="3.40.50.300:FF:000636">
    <property type="entry name" value="ATP-binding cassette sub-family D member 3"/>
    <property type="match status" value="1"/>
</dbReference>
<dbReference type="InterPro" id="IPR027417">
    <property type="entry name" value="P-loop_NTPase"/>
</dbReference>
<dbReference type="FunFam" id="1.20.1560.10:FF:000036">
    <property type="entry name" value="ATP-binding cassette sub-family D member 3"/>
    <property type="match status" value="1"/>
</dbReference>
<dbReference type="SMART" id="SM00382">
    <property type="entry name" value="AAA"/>
    <property type="match status" value="1"/>
</dbReference>
<comment type="catalytic activity">
    <reaction evidence="27">
        <text>hexadecanedioate(in) + ATP + H2O = hexadecanedioate(out) + ADP + phosphate + H(+)</text>
        <dbReference type="Rhea" id="RHEA:67692"/>
        <dbReference type="ChEBI" id="CHEBI:15377"/>
        <dbReference type="ChEBI" id="CHEBI:15378"/>
        <dbReference type="ChEBI" id="CHEBI:30616"/>
        <dbReference type="ChEBI" id="CHEBI:43474"/>
        <dbReference type="ChEBI" id="CHEBI:76276"/>
        <dbReference type="ChEBI" id="CHEBI:456216"/>
    </reaction>
</comment>
<dbReference type="GO" id="GO:0015910">
    <property type="term" value="P:long-chain fatty acid import into peroxisome"/>
    <property type="evidence" value="ECO:0007669"/>
    <property type="project" value="InterPro"/>
</dbReference>
<keyword evidence="9" id="KW-0832">Ubl conjugation</keyword>
<dbReference type="InterPro" id="IPR003439">
    <property type="entry name" value="ABC_transporter-like_ATP-bd"/>
</dbReference>
<dbReference type="InterPro" id="IPR005283">
    <property type="entry name" value="FA_transporter"/>
</dbReference>
<keyword evidence="14" id="KW-0576">Peroxisome</keyword>
<evidence type="ECO:0000256" key="2">
    <source>
        <dbReference type="ARBA" id="ARBA00008575"/>
    </source>
</evidence>
<evidence type="ECO:0000256" key="14">
    <source>
        <dbReference type="ARBA" id="ARBA00023140"/>
    </source>
</evidence>
<evidence type="ECO:0000256" key="23">
    <source>
        <dbReference type="ARBA" id="ARBA00052408"/>
    </source>
</evidence>
<dbReference type="GO" id="GO:0042760">
    <property type="term" value="P:very long-chain fatty acid catabolic process"/>
    <property type="evidence" value="ECO:0007669"/>
    <property type="project" value="TreeGrafter"/>
</dbReference>
<dbReference type="Gene3D" id="3.40.50.300">
    <property type="entry name" value="P-loop containing nucleotide triphosphate hydrolases"/>
    <property type="match status" value="1"/>
</dbReference>
<dbReference type="NCBIfam" id="TIGR00954">
    <property type="entry name" value="3a01203"/>
    <property type="match status" value="1"/>
</dbReference>
<dbReference type="OrthoDB" id="422637at2759"/>
<comment type="catalytic activity">
    <reaction evidence="23">
        <text>hexadecanedioyl-CoA + H2O = hexadecanedioate + CoA + H(+)</text>
        <dbReference type="Rhea" id="RHEA:67696"/>
        <dbReference type="ChEBI" id="CHEBI:15377"/>
        <dbReference type="ChEBI" id="CHEBI:15378"/>
        <dbReference type="ChEBI" id="CHEBI:57287"/>
        <dbReference type="ChEBI" id="CHEBI:76276"/>
        <dbReference type="ChEBI" id="CHEBI:77085"/>
    </reaction>
    <physiologicalReaction direction="left-to-right" evidence="23">
        <dbReference type="Rhea" id="RHEA:67697"/>
    </physiologicalReaction>
</comment>
<keyword evidence="15" id="KW-0325">Glycoprotein</keyword>
<keyword evidence="7" id="KW-0378">Hydrolase</keyword>
<dbReference type="KEGG" id="snh:120027867"/>
<comment type="catalytic activity">
    <reaction evidence="24">
        <text>(5Z,8Z,11Z,14Z,17Z)-eicosapentaenoate(in) + ATP + H2O = (5Z,8Z,11Z,14Z,17Z)-eicosapentaenoate(out) + ADP + phosphate + H(+)</text>
        <dbReference type="Rhea" id="RHEA:67708"/>
        <dbReference type="ChEBI" id="CHEBI:15377"/>
        <dbReference type="ChEBI" id="CHEBI:15378"/>
        <dbReference type="ChEBI" id="CHEBI:30616"/>
        <dbReference type="ChEBI" id="CHEBI:43474"/>
        <dbReference type="ChEBI" id="CHEBI:58562"/>
        <dbReference type="ChEBI" id="CHEBI:456216"/>
    </reaction>
    <physiologicalReaction direction="left-to-right" evidence="24">
        <dbReference type="Rhea" id="RHEA:67709"/>
    </physiologicalReaction>
</comment>
<evidence type="ECO:0000256" key="7">
    <source>
        <dbReference type="ARBA" id="ARBA00022801"/>
    </source>
</evidence>
<keyword evidence="13" id="KW-0472">Membrane</keyword>
<comment type="similarity">
    <text evidence="2">Belongs to the ABC transporter superfamily. ABCD family. Peroxisomal fatty acyl CoA transporter (TC 3.A.1.203) subfamily.</text>
</comment>
<dbReference type="AlphaFoldDB" id="A0A8U0PQN9"/>
<evidence type="ECO:0000256" key="27">
    <source>
        <dbReference type="ARBA" id="ARBA00052970"/>
    </source>
</evidence>
<dbReference type="GO" id="GO:0005524">
    <property type="term" value="F:ATP binding"/>
    <property type="evidence" value="ECO:0007669"/>
    <property type="project" value="UniProtKB-KW"/>
</dbReference>
<sequence>MAAVSKYLTAKNSSIAGGVLLALCILKQRRRGGKSSGKKGGSELVLSKEDKAAKKDRAAVDYVFFLRISKILRIMVPRWFCKETGYLLFIAAMLVTRTYCDVWMIQNGTMIESAIIARNNADFKNYLFKCCKAMPIFALVNNLLKLGLNELKLKFRERLTKHLYDEYLKGYTYYKMGNLDNRIANADQLLTQDVEKFCNSVVDLYSNLSKPLLDIGLYIFKLTSAIGAQGPSSMMAYLLISGLFLTRLRKPIGKMTVIEQRYEGEYRYVNSRLITNSEEIAFYNGNMREKQTIHSTFKKLVDHLHKFIFFRFSMGFVDSMIAKYMATVVGYLVVSRPFLNLSDPRHMNSTQAELMEDYYQSGRMLLSLAQALGRIVLAGRDMTRLSGFTMRITELRKVLKELNSGKYERTMVSHQNKESLGVERVTLVPGSGQIINVDHIIKFEHTPLATPNGDVLIKDLTFEVRSGTNVLVCGPNGCGKSSLFRVLGELWPLFGGQLTKPERGKLFYVPQRPYMTIGTLRDQVIYPDTYEEQKRKGISDQVLKEYLGNVQLGHILDREGTWDTVQDWMDVLSGGEKQRMAMARLFYHKPQFAILDECTSAVSVDVEDFIYSHCRTVGITLFTVSHRKSLWKHHEYYLHMDGRGNYDFKPITEETIEFGS</sequence>
<evidence type="ECO:0000256" key="11">
    <source>
        <dbReference type="ARBA" id="ARBA00022989"/>
    </source>
</evidence>
<evidence type="ECO:0000313" key="34">
    <source>
        <dbReference type="Proteomes" id="UP000808372"/>
    </source>
</evidence>
<evidence type="ECO:0000256" key="9">
    <source>
        <dbReference type="ARBA" id="ARBA00022843"/>
    </source>
</evidence>
<gene>
    <name evidence="35" type="primary">LOC120027867</name>
</gene>
<evidence type="ECO:0000256" key="15">
    <source>
        <dbReference type="ARBA" id="ARBA00023180"/>
    </source>
</evidence>
<dbReference type="CDD" id="cd03223">
    <property type="entry name" value="ABCD_peroxisomal_ALDP"/>
    <property type="match status" value="1"/>
</dbReference>
<evidence type="ECO:0000256" key="29">
    <source>
        <dbReference type="ARBA" id="ARBA00065720"/>
    </source>
</evidence>
<dbReference type="GO" id="GO:0140359">
    <property type="term" value="F:ABC-type transporter activity"/>
    <property type="evidence" value="ECO:0007669"/>
    <property type="project" value="InterPro"/>
</dbReference>
<evidence type="ECO:0000256" key="18">
    <source>
        <dbReference type="ARBA" id="ARBA00051077"/>
    </source>
</evidence>
<keyword evidence="12" id="KW-0007">Acetylation</keyword>
<dbReference type="GO" id="GO:0006635">
    <property type="term" value="P:fatty acid beta-oxidation"/>
    <property type="evidence" value="ECO:0007669"/>
    <property type="project" value="TreeGrafter"/>
</dbReference>
<evidence type="ECO:0000256" key="13">
    <source>
        <dbReference type="ARBA" id="ARBA00023136"/>
    </source>
</evidence>
<comment type="subunit">
    <text evidence="29">Homodimers. Can form heterodimers with ABCD1 and ABCD2. Dimerization is necessary to form an active transporter. Interacts with PEX19; mediates the targeting of ABCD3 to peroxisomes.</text>
</comment>
<dbReference type="PROSITE" id="PS00211">
    <property type="entry name" value="ABC_TRANSPORTER_1"/>
    <property type="match status" value="1"/>
</dbReference>
<evidence type="ECO:0000256" key="19">
    <source>
        <dbReference type="ARBA" id="ARBA00051342"/>
    </source>
</evidence>
<dbReference type="PROSITE" id="PS50929">
    <property type="entry name" value="ABC_TM1F"/>
    <property type="match status" value="1"/>
</dbReference>
<comment type="catalytic activity">
    <reaction evidence="22">
        <text>pristanoyl-CoA + H2O = 2,6,10,14-tetramethylpentadecanoate + CoA + H(+)</text>
        <dbReference type="Rhea" id="RHEA:40415"/>
        <dbReference type="ChEBI" id="CHEBI:15377"/>
        <dbReference type="ChEBI" id="CHEBI:15378"/>
        <dbReference type="ChEBI" id="CHEBI:57287"/>
        <dbReference type="ChEBI" id="CHEBI:77250"/>
        <dbReference type="ChEBI" id="CHEBI:77268"/>
    </reaction>
    <physiologicalReaction direction="left-to-right" evidence="22">
        <dbReference type="Rhea" id="RHEA:40416"/>
    </physiologicalReaction>
</comment>
<comment type="catalytic activity">
    <reaction evidence="20">
        <text>(4Z,7Z,10Z,13Z,16Z,19Z)-docosahexaenoyl-CoA + H2O = (4Z,7Z,10Z,13Z,16Z,19Z)-docosahexaenoate + CoA + H(+)</text>
        <dbReference type="Rhea" id="RHEA:67700"/>
        <dbReference type="ChEBI" id="CHEBI:15377"/>
        <dbReference type="ChEBI" id="CHEBI:15378"/>
        <dbReference type="ChEBI" id="CHEBI:57287"/>
        <dbReference type="ChEBI" id="CHEBI:74298"/>
        <dbReference type="ChEBI" id="CHEBI:77016"/>
    </reaction>
    <physiologicalReaction direction="left-to-right" evidence="20">
        <dbReference type="Rhea" id="RHEA:67701"/>
    </physiologicalReaction>
</comment>
<accession>A0A8U0PQN9</accession>
<evidence type="ECO:0000256" key="30">
    <source>
        <dbReference type="ARBA" id="ARBA00070602"/>
    </source>
</evidence>
<comment type="catalytic activity">
    <reaction evidence="16">
        <text>a very long-chain fatty acyl-CoA + H2O = a very long-chain fatty acid + CoA + H(+)</text>
        <dbReference type="Rhea" id="RHEA:67072"/>
        <dbReference type="ChEBI" id="CHEBI:15377"/>
        <dbReference type="ChEBI" id="CHEBI:15378"/>
        <dbReference type="ChEBI" id="CHEBI:57287"/>
        <dbReference type="ChEBI" id="CHEBI:58950"/>
        <dbReference type="ChEBI" id="CHEBI:138261"/>
    </reaction>
    <physiologicalReaction direction="left-to-right" evidence="16">
        <dbReference type="Rhea" id="RHEA:67073"/>
    </physiologicalReaction>
</comment>
<comment type="catalytic activity">
    <reaction evidence="17">
        <text>a very long-chain fatty acid(in) + ATP + H2O = a very long-chain fatty acid(out) + ADP + phosphate + H(+)</text>
        <dbReference type="Rhea" id="RHEA:67080"/>
        <dbReference type="ChEBI" id="CHEBI:15377"/>
        <dbReference type="ChEBI" id="CHEBI:15378"/>
        <dbReference type="ChEBI" id="CHEBI:30616"/>
        <dbReference type="ChEBI" id="CHEBI:43474"/>
        <dbReference type="ChEBI" id="CHEBI:58950"/>
        <dbReference type="ChEBI" id="CHEBI:456216"/>
    </reaction>
    <physiologicalReaction direction="left-to-right" evidence="17">
        <dbReference type="Rhea" id="RHEA:67081"/>
    </physiologicalReaction>
</comment>
<evidence type="ECO:0000256" key="10">
    <source>
        <dbReference type="ARBA" id="ARBA00022967"/>
    </source>
</evidence>
<keyword evidence="8" id="KW-0067">ATP-binding</keyword>
<evidence type="ECO:0000259" key="32">
    <source>
        <dbReference type="PROSITE" id="PS50893"/>
    </source>
</evidence>
<evidence type="ECO:0000256" key="31">
    <source>
        <dbReference type="ARBA" id="ARBA00076825"/>
    </source>
</evidence>
<evidence type="ECO:0000259" key="33">
    <source>
        <dbReference type="PROSITE" id="PS50929"/>
    </source>
</evidence>
<dbReference type="InterPro" id="IPR003593">
    <property type="entry name" value="AAA+_ATPase"/>
</dbReference>
<comment type="catalytic activity">
    <reaction evidence="26">
        <text>a long-chain fatty acid(in) + ATP + H2O = a long-chain fatty acid(out) + ADP + phosphate + H(+)</text>
        <dbReference type="Rhea" id="RHEA:67684"/>
        <dbReference type="ChEBI" id="CHEBI:15377"/>
        <dbReference type="ChEBI" id="CHEBI:15378"/>
        <dbReference type="ChEBI" id="CHEBI:30616"/>
        <dbReference type="ChEBI" id="CHEBI:43474"/>
        <dbReference type="ChEBI" id="CHEBI:57560"/>
        <dbReference type="ChEBI" id="CHEBI:456216"/>
    </reaction>
    <physiologicalReaction direction="left-to-right" evidence="26">
        <dbReference type="Rhea" id="RHEA:67685"/>
    </physiologicalReaction>
</comment>
<dbReference type="Gene3D" id="1.20.1560.10">
    <property type="entry name" value="ABC transporter type 1, transmembrane domain"/>
    <property type="match status" value="1"/>
</dbReference>
<keyword evidence="11" id="KW-1133">Transmembrane helix</keyword>
<dbReference type="Proteomes" id="UP000808372">
    <property type="component" value="Chromosome 33"/>
</dbReference>
<evidence type="ECO:0000256" key="6">
    <source>
        <dbReference type="ARBA" id="ARBA00022741"/>
    </source>
</evidence>
<keyword evidence="6" id="KW-0547">Nucleotide-binding</keyword>
<dbReference type="InterPro" id="IPR017871">
    <property type="entry name" value="ABC_transporter-like_CS"/>
</dbReference>
<dbReference type="GeneID" id="120027867"/>
<keyword evidence="10" id="KW-1278">Translocase</keyword>
<organism evidence="34 35">
    <name type="scientific">Salvelinus namaycush</name>
    <name type="common">Lake trout</name>
    <name type="synonym">Salmo namaycush</name>
    <dbReference type="NCBI Taxonomy" id="8040"/>
    <lineage>
        <taxon>Eukaryota</taxon>
        <taxon>Metazoa</taxon>
        <taxon>Chordata</taxon>
        <taxon>Craniata</taxon>
        <taxon>Vertebrata</taxon>
        <taxon>Euteleostomi</taxon>
        <taxon>Actinopterygii</taxon>
        <taxon>Neopterygii</taxon>
        <taxon>Teleostei</taxon>
        <taxon>Protacanthopterygii</taxon>
        <taxon>Salmoniformes</taxon>
        <taxon>Salmonidae</taxon>
        <taxon>Salmoninae</taxon>
        <taxon>Salvelinus</taxon>
    </lineage>
</organism>